<organism evidence="1 2">
    <name type="scientific">Belliella filtrata</name>
    <dbReference type="NCBI Taxonomy" id="2923435"/>
    <lineage>
        <taxon>Bacteria</taxon>
        <taxon>Pseudomonadati</taxon>
        <taxon>Bacteroidota</taxon>
        <taxon>Cytophagia</taxon>
        <taxon>Cytophagales</taxon>
        <taxon>Cyclobacteriaceae</taxon>
        <taxon>Belliella</taxon>
    </lineage>
</organism>
<proteinExistence type="predicted"/>
<evidence type="ECO:0000313" key="1">
    <source>
        <dbReference type="EMBL" id="MCH7409211.1"/>
    </source>
</evidence>
<name>A0ABS9UYF7_9BACT</name>
<dbReference type="NCBIfam" id="NF033711">
    <property type="entry name" value="T9SS_PorQ"/>
    <property type="match status" value="1"/>
</dbReference>
<dbReference type="EMBL" id="JAKZGP010000013">
    <property type="protein sequence ID" value="MCH7409211.1"/>
    <property type="molecule type" value="Genomic_DNA"/>
</dbReference>
<reference evidence="1" key="1">
    <citation type="submission" date="2022-03" db="EMBL/GenBank/DDBJ databases">
        <title>De novo assembled genomes of Belliella spp. (Cyclobacteriaceae) strains.</title>
        <authorList>
            <person name="Szabo A."/>
            <person name="Korponai K."/>
            <person name="Felfoldi T."/>
        </authorList>
    </citation>
    <scope>NUCLEOTIDE SEQUENCE</scope>
    <source>
        <strain evidence="1">DSM 111904</strain>
    </source>
</reference>
<dbReference type="NCBIfam" id="NF033709">
    <property type="entry name" value="PorV_fam"/>
    <property type="match status" value="1"/>
</dbReference>
<comment type="caution">
    <text evidence="1">The sequence shown here is derived from an EMBL/GenBank/DDBJ whole genome shotgun (WGS) entry which is preliminary data.</text>
</comment>
<accession>A0ABS9UYF7</accession>
<gene>
    <name evidence="1" type="primary">porQ</name>
    <name evidence="1" type="ORF">MM239_07390</name>
</gene>
<protein>
    <submittedName>
        <fullName evidence="1">Type IX secretion system protein PorQ</fullName>
    </submittedName>
</protein>
<dbReference type="Proteomes" id="UP001165489">
    <property type="component" value="Unassembled WGS sequence"/>
</dbReference>
<dbReference type="RefSeq" id="WP_241347563.1">
    <property type="nucleotide sequence ID" value="NZ_JAKZGP010000013.1"/>
</dbReference>
<evidence type="ECO:0000313" key="2">
    <source>
        <dbReference type="Proteomes" id="UP001165489"/>
    </source>
</evidence>
<keyword evidence="2" id="KW-1185">Reference proteome</keyword>
<sequence length="340" mass="37638">MNVSRLHILLILLGAMLINQQDLKGQSSHAAFQFVDHPSYTRLASLGGVNITAQSDPLMFLSNPALLDSSNLFHPALHYLNFPGGINAATLGYSFSGFSNGIIGVGIQYFNYGELQGFDDLGLPTGGFLANEFAISTSYARQTGIFNYGGSIKLMGSVLDSFQAYAIAFDFGVNYQHPAQDLTLAINLRNLGFNVKNYIDEQNLQLPTDVRIGASFKPEHAPFRFHLTLRNLQAREMDFYNPNIIDENQRNSIGASIFRRAVFGVEIIPSEYFNLQMGYNHLIRREFDTTIGAGSAGFTGGLAFKMKQFEFSYARMFYHVPGGSNVIGVSSIINNKKRSF</sequence>